<evidence type="ECO:0000313" key="1">
    <source>
        <dbReference type="EMBL" id="EIJ32749.1"/>
    </source>
</evidence>
<proteinExistence type="predicted"/>
<accession>A0A656HC47</accession>
<dbReference type="AlphaFoldDB" id="A0A656HC47"/>
<name>A0A656HC47_THINJ</name>
<gene>
    <name evidence="1" type="ORF">Thini_0082</name>
</gene>
<sequence length="128" mass="13983" precursor="true">MLKNLFIISMATIVSGCVTTYVKKDNPSMVASEGDISKCKVEAYEKAPPKIQTQDNSLAVLGYMMKNPQSSTTSTSCYGAGSYANCTTNKNNSGYNPPPQTIEKDLNESLRDDLFKVCMDKSGYTPKK</sequence>
<organism evidence="1 2">
    <name type="scientific">Thiothrix nivea (strain ATCC 35100 / DSM 5205 / JP2)</name>
    <dbReference type="NCBI Taxonomy" id="870187"/>
    <lineage>
        <taxon>Bacteria</taxon>
        <taxon>Pseudomonadati</taxon>
        <taxon>Pseudomonadota</taxon>
        <taxon>Gammaproteobacteria</taxon>
        <taxon>Thiotrichales</taxon>
        <taxon>Thiotrichaceae</taxon>
        <taxon>Thiothrix</taxon>
    </lineage>
</organism>
<evidence type="ECO:0008006" key="3">
    <source>
        <dbReference type="Google" id="ProtNLM"/>
    </source>
</evidence>
<dbReference type="Proteomes" id="UP000005317">
    <property type="component" value="Unassembled WGS sequence"/>
</dbReference>
<dbReference type="PROSITE" id="PS51257">
    <property type="entry name" value="PROKAR_LIPOPROTEIN"/>
    <property type="match status" value="1"/>
</dbReference>
<reference evidence="2" key="1">
    <citation type="journal article" date="2011" name="Stand. Genomic Sci.">
        <title>Genome sequence of the filamentous, gliding Thiothrix nivea neotype strain (JP2(T)).</title>
        <authorList>
            <person name="Lapidus A."/>
            <person name="Nolan M."/>
            <person name="Lucas S."/>
            <person name="Glavina Del Rio T."/>
            <person name="Tice H."/>
            <person name="Cheng J.F."/>
            <person name="Tapia R."/>
            <person name="Han C."/>
            <person name="Goodwin L."/>
            <person name="Pitluck S."/>
            <person name="Liolios K."/>
            <person name="Pagani I."/>
            <person name="Ivanova N."/>
            <person name="Huntemann M."/>
            <person name="Mavromatis K."/>
            <person name="Mikhailova N."/>
            <person name="Pati A."/>
            <person name="Chen A."/>
            <person name="Palaniappan K."/>
            <person name="Land M."/>
            <person name="Brambilla E.M."/>
            <person name="Rohde M."/>
            <person name="Abt B."/>
            <person name="Verbarg S."/>
            <person name="Goker M."/>
            <person name="Bristow J."/>
            <person name="Eisen J.A."/>
            <person name="Markowitz V."/>
            <person name="Hugenholtz P."/>
            <person name="Kyrpides N.C."/>
            <person name="Klenk H.P."/>
            <person name="Woyke T."/>
        </authorList>
    </citation>
    <scope>NUCLEOTIDE SEQUENCE [LARGE SCALE GENOMIC DNA]</scope>
    <source>
        <strain evidence="2">ATCC 35100 / DSM 5205 / JP2</strain>
    </source>
</reference>
<keyword evidence="2" id="KW-1185">Reference proteome</keyword>
<dbReference type="EMBL" id="JH651384">
    <property type="protein sequence ID" value="EIJ32749.1"/>
    <property type="molecule type" value="Genomic_DNA"/>
</dbReference>
<evidence type="ECO:0000313" key="2">
    <source>
        <dbReference type="Proteomes" id="UP000005317"/>
    </source>
</evidence>
<protein>
    <recommendedName>
        <fullName evidence="3">Lipoprotein</fullName>
    </recommendedName>
</protein>